<dbReference type="InterPro" id="IPR001296">
    <property type="entry name" value="Glyco_trans_1"/>
</dbReference>
<reference evidence="2 3" key="1">
    <citation type="submission" date="2020-10" db="EMBL/GenBank/DDBJ databases">
        <authorList>
            <person name="Castelo-Branco R."/>
            <person name="Eusebio N."/>
            <person name="Adriana R."/>
            <person name="Vieira A."/>
            <person name="Brugerolle De Fraissinette N."/>
            <person name="Rezende De Castro R."/>
            <person name="Schneider M.P."/>
            <person name="Vasconcelos V."/>
            <person name="Leao P.N."/>
        </authorList>
    </citation>
    <scope>NUCLEOTIDE SEQUENCE [LARGE SCALE GENOMIC DNA]</scope>
    <source>
        <strain evidence="2 3">LEGE 07299</strain>
    </source>
</reference>
<dbReference type="CDD" id="cd03801">
    <property type="entry name" value="GT4_PimA-like"/>
    <property type="match status" value="1"/>
</dbReference>
<protein>
    <submittedName>
        <fullName evidence="2">Glycosyltransferase family 4 protein</fullName>
    </submittedName>
</protein>
<dbReference type="SUPFAM" id="SSF53756">
    <property type="entry name" value="UDP-Glycosyltransferase/glycogen phosphorylase"/>
    <property type="match status" value="1"/>
</dbReference>
<dbReference type="EMBL" id="JADEXF010000423">
    <property type="protein sequence ID" value="MBE9106003.1"/>
    <property type="molecule type" value="Genomic_DNA"/>
</dbReference>
<dbReference type="Pfam" id="PF00534">
    <property type="entry name" value="Glycos_transf_1"/>
    <property type="match status" value="1"/>
</dbReference>
<accession>A0ABR9U036</accession>
<organism evidence="2 3">
    <name type="scientific">Nostoc cf. edaphicum LEGE 07299</name>
    <dbReference type="NCBI Taxonomy" id="2777974"/>
    <lineage>
        <taxon>Bacteria</taxon>
        <taxon>Bacillati</taxon>
        <taxon>Cyanobacteriota</taxon>
        <taxon>Cyanophyceae</taxon>
        <taxon>Nostocales</taxon>
        <taxon>Nostocaceae</taxon>
        <taxon>Nostoc</taxon>
    </lineage>
</organism>
<comment type="caution">
    <text evidence="2">The sequence shown here is derived from an EMBL/GenBank/DDBJ whole genome shotgun (WGS) entry which is preliminary data.</text>
</comment>
<feature type="domain" description="Glycosyl transferase family 1" evidence="1">
    <location>
        <begin position="188"/>
        <end position="349"/>
    </location>
</feature>
<keyword evidence="3" id="KW-1185">Reference proteome</keyword>
<dbReference type="Proteomes" id="UP000647836">
    <property type="component" value="Unassembled WGS sequence"/>
</dbReference>
<proteinExistence type="predicted"/>
<name>A0ABR9U036_9NOSO</name>
<evidence type="ECO:0000259" key="1">
    <source>
        <dbReference type="Pfam" id="PF00534"/>
    </source>
</evidence>
<gene>
    <name evidence="2" type="ORF">IQ229_13965</name>
</gene>
<dbReference type="Gene3D" id="3.40.50.2000">
    <property type="entry name" value="Glycogen Phosphorylase B"/>
    <property type="match status" value="2"/>
</dbReference>
<sequence>MEYPNNMNWDNNSIVIYANFPFHVEDWSPLSVNKGIGGSEEAVIYLSQELVKLGYKVTVFNRCSDMEGEYNDVVYQSVEKFNPQDNFNVLIFHRAWTEAMLMKVKARKTAVWMHDNPQLFPPVEKSQRLEFLASFDKIFMLSNFHKSLLPDWILEDKIFLTTNGINLKDFNLTGIARNTKRLISISDYTRGIEHLLTQWDRVLKEVPDVELHIFYGWQGIDALINSPYINRFPQLPDKKKQLLQLFEQENVYEHGRIGHKQLVEELFKSGIWVYPCNTAVEIFCISAWKAQAAGCIPVVTTYAGLDETVKSGVRIKGPAGDEQTNNAYIEAVIDLLKNPEKQESLRQEALSLKDSFGWDKVARQWHEEFISV</sequence>
<evidence type="ECO:0000313" key="3">
    <source>
        <dbReference type="Proteomes" id="UP000647836"/>
    </source>
</evidence>
<evidence type="ECO:0000313" key="2">
    <source>
        <dbReference type="EMBL" id="MBE9106003.1"/>
    </source>
</evidence>
<dbReference type="RefSeq" id="WP_194044633.1">
    <property type="nucleotide sequence ID" value="NZ_JADEXF010000423.1"/>
</dbReference>
<dbReference type="PANTHER" id="PTHR12526">
    <property type="entry name" value="GLYCOSYLTRANSFERASE"/>
    <property type="match status" value="1"/>
</dbReference>